<gene>
    <name evidence="2" type="ORF">TEA_019529</name>
</gene>
<evidence type="ECO:0000313" key="3">
    <source>
        <dbReference type="Proteomes" id="UP000306102"/>
    </source>
</evidence>
<organism evidence="2 3">
    <name type="scientific">Camellia sinensis var. sinensis</name>
    <name type="common">China tea</name>
    <dbReference type="NCBI Taxonomy" id="542762"/>
    <lineage>
        <taxon>Eukaryota</taxon>
        <taxon>Viridiplantae</taxon>
        <taxon>Streptophyta</taxon>
        <taxon>Embryophyta</taxon>
        <taxon>Tracheophyta</taxon>
        <taxon>Spermatophyta</taxon>
        <taxon>Magnoliopsida</taxon>
        <taxon>eudicotyledons</taxon>
        <taxon>Gunneridae</taxon>
        <taxon>Pentapetalae</taxon>
        <taxon>asterids</taxon>
        <taxon>Ericales</taxon>
        <taxon>Theaceae</taxon>
        <taxon>Camellia</taxon>
    </lineage>
</organism>
<dbReference type="AlphaFoldDB" id="A0A4S4F396"/>
<dbReference type="EMBL" id="SDRB02000199">
    <property type="protein sequence ID" value="THG23732.1"/>
    <property type="molecule type" value="Genomic_DNA"/>
</dbReference>
<dbReference type="Pfam" id="PF08787">
    <property type="entry name" value="Alginate_lyase2"/>
    <property type="match status" value="1"/>
</dbReference>
<feature type="domain" description="Alginate lyase 2" evidence="1">
    <location>
        <begin position="33"/>
        <end position="120"/>
    </location>
</feature>
<dbReference type="InterPro" id="IPR013320">
    <property type="entry name" value="ConA-like_dom_sf"/>
</dbReference>
<comment type="caution">
    <text evidence="2">The sequence shown here is derived from an EMBL/GenBank/DDBJ whole genome shotgun (WGS) entry which is preliminary data.</text>
</comment>
<reference evidence="2 3" key="1">
    <citation type="journal article" date="2018" name="Proc. Natl. Acad. Sci. U.S.A.">
        <title>Draft genome sequence of Camellia sinensis var. sinensis provides insights into the evolution of the tea genome and tea quality.</title>
        <authorList>
            <person name="Wei C."/>
            <person name="Yang H."/>
            <person name="Wang S."/>
            <person name="Zhao J."/>
            <person name="Liu C."/>
            <person name="Gao L."/>
            <person name="Xia E."/>
            <person name="Lu Y."/>
            <person name="Tai Y."/>
            <person name="She G."/>
            <person name="Sun J."/>
            <person name="Cao H."/>
            <person name="Tong W."/>
            <person name="Gao Q."/>
            <person name="Li Y."/>
            <person name="Deng W."/>
            <person name="Jiang X."/>
            <person name="Wang W."/>
            <person name="Chen Q."/>
            <person name="Zhang S."/>
            <person name="Li H."/>
            <person name="Wu J."/>
            <person name="Wang P."/>
            <person name="Li P."/>
            <person name="Shi C."/>
            <person name="Zheng F."/>
            <person name="Jian J."/>
            <person name="Huang B."/>
            <person name="Shan D."/>
            <person name="Shi M."/>
            <person name="Fang C."/>
            <person name="Yue Y."/>
            <person name="Li F."/>
            <person name="Li D."/>
            <person name="Wei S."/>
            <person name="Han B."/>
            <person name="Jiang C."/>
            <person name="Yin Y."/>
            <person name="Xia T."/>
            <person name="Zhang Z."/>
            <person name="Bennetzen J.L."/>
            <person name="Zhao S."/>
            <person name="Wan X."/>
        </authorList>
    </citation>
    <scope>NUCLEOTIDE SEQUENCE [LARGE SCALE GENOMIC DNA]</scope>
    <source>
        <strain evidence="3">cv. Shuchazao</strain>
        <tissue evidence="2">Leaf</tissue>
    </source>
</reference>
<name>A0A4S4F396_CAMSN</name>
<evidence type="ECO:0000259" key="1">
    <source>
        <dbReference type="Pfam" id="PF08787"/>
    </source>
</evidence>
<dbReference type="PANTHER" id="PTHR33681:SF11">
    <property type="entry name" value="ALGINATE LYASE"/>
    <property type="match status" value="1"/>
</dbReference>
<dbReference type="PANTHER" id="PTHR33681">
    <property type="entry name" value="BINDING PROTEIN, PUTATIVE, EXPRESSED-RELATED"/>
    <property type="match status" value="1"/>
</dbReference>
<proteinExistence type="predicted"/>
<accession>A0A4S4F396</accession>
<evidence type="ECO:0000313" key="2">
    <source>
        <dbReference type="EMBL" id="THG23732.1"/>
    </source>
</evidence>
<protein>
    <recommendedName>
        <fullName evidence="1">Alginate lyase 2 domain-containing protein</fullName>
    </recommendedName>
</protein>
<dbReference type="SUPFAM" id="SSF49899">
    <property type="entry name" value="Concanavalin A-like lectins/glucanases"/>
    <property type="match status" value="1"/>
</dbReference>
<dbReference type="Proteomes" id="UP000306102">
    <property type="component" value="Unassembled WGS sequence"/>
</dbReference>
<dbReference type="InterPro" id="IPR014895">
    <property type="entry name" value="Alginate_lyase_2"/>
</dbReference>
<keyword evidence="3" id="KW-1185">Reference proteome</keyword>
<sequence>MVSSAAEAFVSLTALSSPSLPPSLLLFSFSGLDYSSREWQFEGYGFVPNTTSGATIVQIHSASHGATTIILRIYNGDMGYYSGELVDTDRYDKWFQVNLIHDVDGGKVTVFINGAQKFETHD</sequence>